<dbReference type="InterPro" id="IPR000719">
    <property type="entry name" value="Prot_kinase_dom"/>
</dbReference>
<reference evidence="2 3" key="1">
    <citation type="submission" date="2024-05" db="EMBL/GenBank/DDBJ databases">
        <title>Haplotype-resolved chromosome-level genome assembly of Huyou (Citrus changshanensis).</title>
        <authorList>
            <person name="Miao C."/>
            <person name="Chen W."/>
            <person name="Wu Y."/>
            <person name="Wang L."/>
            <person name="Zhao S."/>
            <person name="Grierson D."/>
            <person name="Xu C."/>
            <person name="Chen K."/>
        </authorList>
    </citation>
    <scope>NUCLEOTIDE SEQUENCE [LARGE SCALE GENOMIC DNA]</scope>
    <source>
        <strain evidence="2">01-14</strain>
        <tissue evidence="2">Leaf</tissue>
    </source>
</reference>
<protein>
    <recommendedName>
        <fullName evidence="1">Protein kinase domain-containing protein</fullName>
    </recommendedName>
</protein>
<accession>A0AAP0QDX7</accession>
<gene>
    <name evidence="2" type="ORF">WN944_026455</name>
</gene>
<feature type="domain" description="Protein kinase" evidence="1">
    <location>
        <begin position="1"/>
        <end position="142"/>
    </location>
</feature>
<comment type="caution">
    <text evidence="2">The sequence shown here is derived from an EMBL/GenBank/DDBJ whole genome shotgun (WGS) entry which is preliminary data.</text>
</comment>
<dbReference type="Pfam" id="PF07714">
    <property type="entry name" value="PK_Tyr_Ser-Thr"/>
    <property type="match status" value="1"/>
</dbReference>
<dbReference type="Proteomes" id="UP001428341">
    <property type="component" value="Unassembled WGS sequence"/>
</dbReference>
<dbReference type="PANTHER" id="PTHR23257">
    <property type="entry name" value="SERINE-THREONINE PROTEIN KINASE"/>
    <property type="match status" value="1"/>
</dbReference>
<dbReference type="GO" id="GO:0004672">
    <property type="term" value="F:protein kinase activity"/>
    <property type="evidence" value="ECO:0007669"/>
    <property type="project" value="InterPro"/>
</dbReference>
<dbReference type="InterPro" id="IPR001245">
    <property type="entry name" value="Ser-Thr/Tyr_kinase_cat_dom"/>
</dbReference>
<dbReference type="InterPro" id="IPR008271">
    <property type="entry name" value="Ser/Thr_kinase_AS"/>
</dbReference>
<keyword evidence="3" id="KW-1185">Reference proteome</keyword>
<dbReference type="InterPro" id="IPR050167">
    <property type="entry name" value="Ser_Thr_protein_kinase"/>
</dbReference>
<evidence type="ECO:0000259" key="1">
    <source>
        <dbReference type="PROSITE" id="PS50011"/>
    </source>
</evidence>
<dbReference type="SUPFAM" id="SSF56112">
    <property type="entry name" value="Protein kinase-like (PK-like)"/>
    <property type="match status" value="1"/>
</dbReference>
<dbReference type="Gene3D" id="1.10.510.10">
    <property type="entry name" value="Transferase(Phosphotransferase) domain 1"/>
    <property type="match status" value="1"/>
</dbReference>
<dbReference type="GO" id="GO:0005737">
    <property type="term" value="C:cytoplasm"/>
    <property type="evidence" value="ECO:0007669"/>
    <property type="project" value="TreeGrafter"/>
</dbReference>
<evidence type="ECO:0000313" key="2">
    <source>
        <dbReference type="EMBL" id="KAK9183304.1"/>
    </source>
</evidence>
<dbReference type="AlphaFoldDB" id="A0AAP0QDX7"/>
<dbReference type="PANTHER" id="PTHR23257:SF792">
    <property type="entry name" value="PROTEIN KINASE DOMAIN-CONTAINING PROTEIN"/>
    <property type="match status" value="1"/>
</dbReference>
<dbReference type="PROSITE" id="PS50011">
    <property type="entry name" value="PROTEIN_KINASE_DOM"/>
    <property type="match status" value="1"/>
</dbReference>
<dbReference type="InterPro" id="IPR011009">
    <property type="entry name" value="Kinase-like_dom_sf"/>
</dbReference>
<evidence type="ECO:0000313" key="3">
    <source>
        <dbReference type="Proteomes" id="UP001428341"/>
    </source>
</evidence>
<name>A0AAP0QDX7_9ROSI</name>
<dbReference type="PROSITE" id="PS00108">
    <property type="entry name" value="PROTEIN_KINASE_ST"/>
    <property type="match status" value="1"/>
</dbReference>
<proteinExistence type="predicted"/>
<organism evidence="2 3">
    <name type="scientific">Citrus x changshan-huyou</name>
    <dbReference type="NCBI Taxonomy" id="2935761"/>
    <lineage>
        <taxon>Eukaryota</taxon>
        <taxon>Viridiplantae</taxon>
        <taxon>Streptophyta</taxon>
        <taxon>Embryophyta</taxon>
        <taxon>Tracheophyta</taxon>
        <taxon>Spermatophyta</taxon>
        <taxon>Magnoliopsida</taxon>
        <taxon>eudicotyledons</taxon>
        <taxon>Gunneridae</taxon>
        <taxon>Pentapetalae</taxon>
        <taxon>rosids</taxon>
        <taxon>malvids</taxon>
        <taxon>Sapindales</taxon>
        <taxon>Rutaceae</taxon>
        <taxon>Aurantioideae</taxon>
        <taxon>Citrus</taxon>
    </lineage>
</organism>
<dbReference type="GO" id="GO:0005524">
    <property type="term" value="F:ATP binding"/>
    <property type="evidence" value="ECO:0007669"/>
    <property type="project" value="InterPro"/>
</dbReference>
<sequence>MKNIVHFDLKCDNLLVNLRDPQRPICKVGDFGLSRIKCNTLVSGGVRGTLPWMAPELVNGSNNRVSEKVDVYSFGMAMWEIITGEEPYANMHCGAIIGTIRTCSFKLFQTFLDQFYHQIFSRDSMLELILCPLNKYSCIFIK</sequence>
<dbReference type="EMBL" id="JBCGBO010000024">
    <property type="protein sequence ID" value="KAK9183304.1"/>
    <property type="molecule type" value="Genomic_DNA"/>
</dbReference>
<dbReference type="GO" id="GO:0007165">
    <property type="term" value="P:signal transduction"/>
    <property type="evidence" value="ECO:0007669"/>
    <property type="project" value="TreeGrafter"/>
</dbReference>